<dbReference type="InterPro" id="IPR004509">
    <property type="entry name" value="Competence_ComEA_HhH"/>
</dbReference>
<accession>A0A645BAW3</accession>
<evidence type="ECO:0000259" key="1">
    <source>
        <dbReference type="SMART" id="SM00278"/>
    </source>
</evidence>
<dbReference type="SUPFAM" id="SSF47781">
    <property type="entry name" value="RuvA domain 2-like"/>
    <property type="match status" value="1"/>
</dbReference>
<dbReference type="InterPro" id="IPR003583">
    <property type="entry name" value="Hlx-hairpin-Hlx_DNA-bd_motif"/>
</dbReference>
<organism evidence="2">
    <name type="scientific">bioreactor metagenome</name>
    <dbReference type="NCBI Taxonomy" id="1076179"/>
    <lineage>
        <taxon>unclassified sequences</taxon>
        <taxon>metagenomes</taxon>
        <taxon>ecological metagenomes</taxon>
    </lineage>
</organism>
<dbReference type="Pfam" id="PF12836">
    <property type="entry name" value="HHH_3"/>
    <property type="match status" value="1"/>
</dbReference>
<dbReference type="GO" id="GO:0015628">
    <property type="term" value="P:protein secretion by the type II secretion system"/>
    <property type="evidence" value="ECO:0007669"/>
    <property type="project" value="TreeGrafter"/>
</dbReference>
<dbReference type="SMART" id="SM00278">
    <property type="entry name" value="HhH1"/>
    <property type="match status" value="2"/>
</dbReference>
<evidence type="ECO:0000313" key="2">
    <source>
        <dbReference type="EMBL" id="MPM62216.1"/>
    </source>
</evidence>
<dbReference type="InterPro" id="IPR051675">
    <property type="entry name" value="Endo/Exo/Phosphatase_dom_1"/>
</dbReference>
<gene>
    <name evidence="2" type="ORF">SDC9_109082</name>
</gene>
<dbReference type="AlphaFoldDB" id="A0A645BAW3"/>
<feature type="domain" description="Helix-hairpin-helix DNA-binding motif class 1" evidence="1">
    <location>
        <begin position="99"/>
        <end position="118"/>
    </location>
</feature>
<proteinExistence type="predicted"/>
<dbReference type="InterPro" id="IPR010994">
    <property type="entry name" value="RuvA_2-like"/>
</dbReference>
<dbReference type="NCBIfam" id="TIGR00426">
    <property type="entry name" value="competence protein ComEA helix-hairpin-helix repeat region"/>
    <property type="match status" value="1"/>
</dbReference>
<reference evidence="2" key="1">
    <citation type="submission" date="2019-08" db="EMBL/GenBank/DDBJ databases">
        <authorList>
            <person name="Kucharzyk K."/>
            <person name="Murdoch R.W."/>
            <person name="Higgins S."/>
            <person name="Loffler F."/>
        </authorList>
    </citation>
    <scope>NUCLEOTIDE SEQUENCE</scope>
</reference>
<dbReference type="Gene3D" id="1.10.150.320">
    <property type="entry name" value="Photosystem II 12 kDa extrinsic protein"/>
    <property type="match status" value="1"/>
</dbReference>
<dbReference type="GO" id="GO:0006281">
    <property type="term" value="P:DNA repair"/>
    <property type="evidence" value="ECO:0007669"/>
    <property type="project" value="InterPro"/>
</dbReference>
<sequence>MERQIRPTKTEKILLILTATFLCLMLVLLFHARTGGAAGNYAVETERAAASSKLTPDVTPVDINTAGVEELATLPGIGEKLAERIVKYREDNGDFTSVDDLVNVSGIGEGKLEALRDYVSVG</sequence>
<dbReference type="GO" id="GO:0015627">
    <property type="term" value="C:type II protein secretion system complex"/>
    <property type="evidence" value="ECO:0007669"/>
    <property type="project" value="TreeGrafter"/>
</dbReference>
<dbReference type="GO" id="GO:0003677">
    <property type="term" value="F:DNA binding"/>
    <property type="evidence" value="ECO:0007669"/>
    <property type="project" value="InterPro"/>
</dbReference>
<comment type="caution">
    <text evidence="2">The sequence shown here is derived from an EMBL/GenBank/DDBJ whole genome shotgun (WGS) entry which is preliminary data.</text>
</comment>
<name>A0A645BAW3_9ZZZZ</name>
<protein>
    <recommendedName>
        <fullName evidence="1">Helix-hairpin-helix DNA-binding motif class 1 domain-containing protein</fullName>
    </recommendedName>
</protein>
<feature type="domain" description="Helix-hairpin-helix DNA-binding motif class 1" evidence="1">
    <location>
        <begin position="69"/>
        <end position="88"/>
    </location>
</feature>
<dbReference type="PANTHER" id="PTHR21180">
    <property type="entry name" value="ENDONUCLEASE/EXONUCLEASE/PHOSPHATASE FAMILY DOMAIN-CONTAINING PROTEIN 1"/>
    <property type="match status" value="1"/>
</dbReference>
<dbReference type="PANTHER" id="PTHR21180:SF32">
    <property type="entry name" value="ENDONUCLEASE_EXONUCLEASE_PHOSPHATASE FAMILY DOMAIN-CONTAINING PROTEIN 1"/>
    <property type="match status" value="1"/>
</dbReference>
<dbReference type="EMBL" id="VSSQ01018751">
    <property type="protein sequence ID" value="MPM62216.1"/>
    <property type="molecule type" value="Genomic_DNA"/>
</dbReference>